<comment type="caution">
    <text evidence="3">The sequence shown here is derived from an EMBL/GenBank/DDBJ whole genome shotgun (WGS) entry which is preliminary data.</text>
</comment>
<accession>A0A7L4UMU2</accession>
<evidence type="ECO:0000259" key="2">
    <source>
        <dbReference type="Pfam" id="PF13568"/>
    </source>
</evidence>
<dbReference type="Pfam" id="PF13568">
    <property type="entry name" value="OMP_b-brl_2"/>
    <property type="match status" value="1"/>
</dbReference>
<evidence type="ECO:0000256" key="1">
    <source>
        <dbReference type="SAM" id="SignalP"/>
    </source>
</evidence>
<dbReference type="SUPFAM" id="SSF56925">
    <property type="entry name" value="OMPA-like"/>
    <property type="match status" value="1"/>
</dbReference>
<evidence type="ECO:0000313" key="4">
    <source>
        <dbReference type="Proteomes" id="UP000251835"/>
    </source>
</evidence>
<protein>
    <submittedName>
        <fullName evidence="3">Outer membrane protein with beta-barrel domain</fullName>
    </submittedName>
</protein>
<dbReference type="OrthoDB" id="947434at2"/>
<dbReference type="EMBL" id="QENZ01000005">
    <property type="protein sequence ID" value="PVX49944.1"/>
    <property type="molecule type" value="Genomic_DNA"/>
</dbReference>
<sequence length="188" mass="20739">MKKIFLVVVAVAFFATQGIAQDFNFGVKGGVNFTNLTGDDVDADMKTKFNLGVLAEFMVNEQFSIQPEVLYSAQGADEDNTELTLDYITVPVMFKYYVAPGFSLQAGPQVGFLVNDDYEASLGDVSVSPDTDDVFKTVDFGLNFGLGYKFYNNIFVDARYNLGLTEVFDEGDVDAKNSVIQFSVGYMF</sequence>
<dbReference type="RefSeq" id="WP_116496805.1">
    <property type="nucleotide sequence ID" value="NZ_QENZ01000005.1"/>
</dbReference>
<dbReference type="Gene3D" id="2.40.160.20">
    <property type="match status" value="1"/>
</dbReference>
<proteinExistence type="predicted"/>
<dbReference type="AlphaFoldDB" id="A0A7L4UMU2"/>
<gene>
    <name evidence="3" type="ORF">C7377_1584</name>
</gene>
<reference evidence="3 4" key="1">
    <citation type="submission" date="2018-05" db="EMBL/GenBank/DDBJ databases">
        <title>Genomic Encyclopedia of Type Strains, Phase IV (KMG-IV): sequencing the most valuable type-strain genomes for metagenomic binning, comparative biology and taxonomic classification.</title>
        <authorList>
            <person name="Goeker M."/>
        </authorList>
    </citation>
    <scope>NUCLEOTIDE SEQUENCE [LARGE SCALE GENOMIC DNA]</scope>
    <source>
        <strain evidence="3 4">DSM 28579</strain>
    </source>
</reference>
<feature type="signal peptide" evidence="1">
    <location>
        <begin position="1"/>
        <end position="20"/>
    </location>
</feature>
<keyword evidence="1" id="KW-0732">Signal</keyword>
<feature type="domain" description="Outer membrane protein beta-barrel" evidence="2">
    <location>
        <begin position="20"/>
        <end position="169"/>
    </location>
</feature>
<name>A0A7L4UMU2_BALHA</name>
<feature type="chain" id="PRO_5029808926" evidence="1">
    <location>
        <begin position="21"/>
        <end position="188"/>
    </location>
</feature>
<organism evidence="3 4">
    <name type="scientific">Balneicella halophila</name>
    <dbReference type="NCBI Taxonomy" id="1537566"/>
    <lineage>
        <taxon>Bacteria</taxon>
        <taxon>Pseudomonadati</taxon>
        <taxon>Bacteroidota</taxon>
        <taxon>Bacteroidia</taxon>
        <taxon>Bacteroidales</taxon>
        <taxon>Balneicellaceae</taxon>
        <taxon>Balneicella</taxon>
    </lineage>
</organism>
<dbReference type="InterPro" id="IPR011250">
    <property type="entry name" value="OMP/PagP_B-barrel"/>
</dbReference>
<keyword evidence="4" id="KW-1185">Reference proteome</keyword>
<evidence type="ECO:0000313" key="3">
    <source>
        <dbReference type="EMBL" id="PVX49944.1"/>
    </source>
</evidence>
<dbReference type="Proteomes" id="UP000251835">
    <property type="component" value="Unassembled WGS sequence"/>
</dbReference>
<dbReference type="InterPro" id="IPR025665">
    <property type="entry name" value="Beta-barrel_OMP_2"/>
</dbReference>